<keyword evidence="1" id="KW-0238">DNA-binding</keyword>
<dbReference type="RefSeq" id="WP_125698855.1">
    <property type="nucleotide sequence ID" value="NZ_RFES01000005.1"/>
</dbReference>
<dbReference type="Pfam" id="PF01381">
    <property type="entry name" value="HTH_3"/>
    <property type="match status" value="1"/>
</dbReference>
<evidence type="ECO:0000313" key="4">
    <source>
        <dbReference type="Proteomes" id="UP000276905"/>
    </source>
</evidence>
<dbReference type="GO" id="GO:0005829">
    <property type="term" value="C:cytosol"/>
    <property type="evidence" value="ECO:0007669"/>
    <property type="project" value="TreeGrafter"/>
</dbReference>
<sequence length="160" mass="18429">MKDSFGARLKFFRSKAGLSQQQLADKTGLSRKIISDYEVKLDVIPRDSNLYKIADALGVDSSNLIPKTRGDAKEQPDGDFSITYNLNEFPRKIVEFLEYEAHKNNRSIQEQFEVFMSGVVDKFINMSENERNSRLDNIENSKLELDEKSFEEHLSNNNNI</sequence>
<dbReference type="PANTHER" id="PTHR46797:SF1">
    <property type="entry name" value="METHYLPHOSPHONATE SYNTHASE"/>
    <property type="match status" value="1"/>
</dbReference>
<gene>
    <name evidence="3" type="ORF">EA756_08555</name>
</gene>
<dbReference type="Gene3D" id="1.10.260.40">
    <property type="entry name" value="lambda repressor-like DNA-binding domains"/>
    <property type="match status" value="1"/>
</dbReference>
<evidence type="ECO:0000256" key="1">
    <source>
        <dbReference type="ARBA" id="ARBA00023125"/>
    </source>
</evidence>
<dbReference type="SUPFAM" id="SSF47413">
    <property type="entry name" value="lambda repressor-like DNA-binding domains"/>
    <property type="match status" value="1"/>
</dbReference>
<dbReference type="CDD" id="cd00093">
    <property type="entry name" value="HTH_XRE"/>
    <property type="match status" value="1"/>
</dbReference>
<dbReference type="PROSITE" id="PS50943">
    <property type="entry name" value="HTH_CROC1"/>
    <property type="match status" value="1"/>
</dbReference>
<dbReference type="InterPro" id="IPR050807">
    <property type="entry name" value="TransReg_Diox_bact_type"/>
</dbReference>
<accession>A0A429K0L9</accession>
<reference evidence="3 4" key="1">
    <citation type="submission" date="2018-10" db="EMBL/GenBank/DDBJ databases">
        <title>GWAS and RNA-Seq identify cryptic mechanisms of antimicrobial resistance in Acinetobacter baumannii.</title>
        <authorList>
            <person name="Sahl J.W."/>
        </authorList>
    </citation>
    <scope>NUCLEOTIDE SEQUENCE [LARGE SCALE GENOMIC DNA]</scope>
    <source>
        <strain evidence="3 4">TG41018</strain>
    </source>
</reference>
<feature type="domain" description="HTH cro/C1-type" evidence="2">
    <location>
        <begin position="9"/>
        <end position="64"/>
    </location>
</feature>
<proteinExistence type="predicted"/>
<name>A0A429K0L9_9GAMM</name>
<organism evidence="3 4">
    <name type="scientific">Acinetobacter lactucae</name>
    <dbReference type="NCBI Taxonomy" id="1785128"/>
    <lineage>
        <taxon>Bacteria</taxon>
        <taxon>Pseudomonadati</taxon>
        <taxon>Pseudomonadota</taxon>
        <taxon>Gammaproteobacteria</taxon>
        <taxon>Moraxellales</taxon>
        <taxon>Moraxellaceae</taxon>
        <taxon>Acinetobacter</taxon>
        <taxon>Acinetobacter calcoaceticus/baumannii complex</taxon>
    </lineage>
</organism>
<dbReference type="PANTHER" id="PTHR46797">
    <property type="entry name" value="HTH-TYPE TRANSCRIPTIONAL REGULATOR"/>
    <property type="match status" value="1"/>
</dbReference>
<dbReference type="EMBL" id="RFES01000005">
    <property type="protein sequence ID" value="RSO57534.1"/>
    <property type="molecule type" value="Genomic_DNA"/>
</dbReference>
<dbReference type="InterPro" id="IPR010982">
    <property type="entry name" value="Lambda_DNA-bd_dom_sf"/>
</dbReference>
<protein>
    <submittedName>
        <fullName evidence="3">XRE family transcriptional regulator</fullName>
    </submittedName>
</protein>
<comment type="caution">
    <text evidence="3">The sequence shown here is derived from an EMBL/GenBank/DDBJ whole genome shotgun (WGS) entry which is preliminary data.</text>
</comment>
<dbReference type="GO" id="GO:0003677">
    <property type="term" value="F:DNA binding"/>
    <property type="evidence" value="ECO:0007669"/>
    <property type="project" value="UniProtKB-KW"/>
</dbReference>
<dbReference type="InterPro" id="IPR001387">
    <property type="entry name" value="Cro/C1-type_HTH"/>
</dbReference>
<dbReference type="Proteomes" id="UP000276905">
    <property type="component" value="Unassembled WGS sequence"/>
</dbReference>
<dbReference type="GO" id="GO:0003700">
    <property type="term" value="F:DNA-binding transcription factor activity"/>
    <property type="evidence" value="ECO:0007669"/>
    <property type="project" value="TreeGrafter"/>
</dbReference>
<dbReference type="AlphaFoldDB" id="A0A429K0L9"/>
<evidence type="ECO:0000313" key="3">
    <source>
        <dbReference type="EMBL" id="RSO57534.1"/>
    </source>
</evidence>
<dbReference type="SMART" id="SM00530">
    <property type="entry name" value="HTH_XRE"/>
    <property type="match status" value="1"/>
</dbReference>
<evidence type="ECO:0000259" key="2">
    <source>
        <dbReference type="PROSITE" id="PS50943"/>
    </source>
</evidence>